<dbReference type="Gene3D" id="4.10.240.10">
    <property type="entry name" value="Zn(2)-C6 fungal-type DNA-binding domain"/>
    <property type="match status" value="1"/>
</dbReference>
<evidence type="ECO:0000313" key="5">
    <source>
        <dbReference type="Proteomes" id="UP001465668"/>
    </source>
</evidence>
<dbReference type="InterPro" id="IPR001138">
    <property type="entry name" value="Zn2Cys6_DnaBD"/>
</dbReference>
<dbReference type="Proteomes" id="UP001465668">
    <property type="component" value="Unassembled WGS sequence"/>
</dbReference>
<evidence type="ECO:0000256" key="2">
    <source>
        <dbReference type="SAM" id="MobiDB-lite"/>
    </source>
</evidence>
<comment type="caution">
    <text evidence="4">The sequence shown here is derived from an EMBL/GenBank/DDBJ whole genome shotgun (WGS) entry which is preliminary data.</text>
</comment>
<dbReference type="InterPro" id="IPR053175">
    <property type="entry name" value="DHMBA_Reg_Transcription_Factor"/>
</dbReference>
<feature type="region of interest" description="Disordered" evidence="2">
    <location>
        <begin position="584"/>
        <end position="603"/>
    </location>
</feature>
<evidence type="ECO:0000313" key="4">
    <source>
        <dbReference type="EMBL" id="KAK9777298.1"/>
    </source>
</evidence>
<dbReference type="SMART" id="SM00066">
    <property type="entry name" value="GAL4"/>
    <property type="match status" value="1"/>
</dbReference>
<dbReference type="PROSITE" id="PS50048">
    <property type="entry name" value="ZN2_CY6_FUNGAL_2"/>
    <property type="match status" value="1"/>
</dbReference>
<dbReference type="EMBL" id="JARVKM010000022">
    <property type="protein sequence ID" value="KAK9777298.1"/>
    <property type="molecule type" value="Genomic_DNA"/>
</dbReference>
<proteinExistence type="predicted"/>
<accession>A0ABR2XU39</accession>
<feature type="domain" description="Zn(2)-C6 fungal-type" evidence="3">
    <location>
        <begin position="9"/>
        <end position="37"/>
    </location>
</feature>
<evidence type="ECO:0000259" key="3">
    <source>
        <dbReference type="PROSITE" id="PS50048"/>
    </source>
</evidence>
<reference evidence="4 5" key="1">
    <citation type="submission" date="2024-02" db="EMBL/GenBank/DDBJ databases">
        <title>First draft genome assembly of two strains of Seiridium cardinale.</title>
        <authorList>
            <person name="Emiliani G."/>
            <person name="Scali E."/>
        </authorList>
    </citation>
    <scope>NUCLEOTIDE SEQUENCE [LARGE SCALE GENOMIC DNA]</scope>
    <source>
        <strain evidence="4 5">BM-138-000479</strain>
    </source>
</reference>
<evidence type="ECO:0000256" key="1">
    <source>
        <dbReference type="ARBA" id="ARBA00023242"/>
    </source>
</evidence>
<dbReference type="Pfam" id="PF00172">
    <property type="entry name" value="Zn_clus"/>
    <property type="match status" value="1"/>
</dbReference>
<dbReference type="InterPro" id="IPR036864">
    <property type="entry name" value="Zn2-C6_fun-type_DNA-bd_sf"/>
</dbReference>
<dbReference type="CDD" id="cd00067">
    <property type="entry name" value="GAL4"/>
    <property type="match status" value="1"/>
</dbReference>
<dbReference type="PANTHER" id="PTHR38791:SF1">
    <property type="entry name" value="TRANSCRIPTION FACTOR, PUTATIVE-RELATED"/>
    <property type="match status" value="1"/>
</dbReference>
<protein>
    <submittedName>
        <fullName evidence="4">Transcription factor domain-containing protein</fullName>
    </submittedName>
</protein>
<sequence length="603" mass="67270">MVYSGPSKGCLACLKRRVKCDEAKPQCQRCQKAGRDCPGYRDPSRIKIRDMTATTIHRFEYDRLGARTREVSLFDQNYSQSVMTLRTRVDSEAIRSQEFAHVDGDGGEESLDGGPERVIHGLQSADSVERWHGSMVRHVASRPALRVPPRTSAEQQAFAYFVNCYLDVQPQSLDPGYLDVLKIITRRETIGNCLQSCLSTLALAAFSRRPASRKAIIDTQVSYSVALKAVNDAVANPGSIFDDELLGSILVLALVECLISNRVTGYCNHLYGAITIFKSRGQRKFHDELGAELFLLLRFELIRTAAIRYLEPPDRYPFDWVLSAMEMVDDPCLAAAHAMTAESRRNRLSAVIHTKIDENVGENLTIGRQLSIFTLPCAFTHKVVLDRMIEGDPDLLGTLKKYLEMATEAFWPPEVPGHPTRDLKPELCNAKIIPSSPMPFPADLPAYSWKSMEHASLGLSLLVTHLYGCNVAADFAERMSLRAPVLSTEEYQRLAEKARQAVAIIVGSIPFVCRQDEDVDGVGPNDYMWLHNVVPFVVALASPFTTTTQKDYIKSAIRWAADVKGINLAVGILNRWLQFQQRASSKGRNEDQQAPSHAQPIKT</sequence>
<keyword evidence="1" id="KW-0539">Nucleus</keyword>
<keyword evidence="5" id="KW-1185">Reference proteome</keyword>
<name>A0ABR2XU39_9PEZI</name>
<gene>
    <name evidence="4" type="ORF">SCAR479_06027</name>
</gene>
<dbReference type="SUPFAM" id="SSF57701">
    <property type="entry name" value="Zn2/Cys6 DNA-binding domain"/>
    <property type="match status" value="1"/>
</dbReference>
<organism evidence="4 5">
    <name type="scientific">Seiridium cardinale</name>
    <dbReference type="NCBI Taxonomy" id="138064"/>
    <lineage>
        <taxon>Eukaryota</taxon>
        <taxon>Fungi</taxon>
        <taxon>Dikarya</taxon>
        <taxon>Ascomycota</taxon>
        <taxon>Pezizomycotina</taxon>
        <taxon>Sordariomycetes</taxon>
        <taxon>Xylariomycetidae</taxon>
        <taxon>Amphisphaeriales</taxon>
        <taxon>Sporocadaceae</taxon>
        <taxon>Seiridium</taxon>
    </lineage>
</organism>
<dbReference type="PANTHER" id="PTHR38791">
    <property type="entry name" value="ZN(II)2CYS6 TRANSCRIPTION FACTOR (EUROFUNG)-RELATED-RELATED"/>
    <property type="match status" value="1"/>
</dbReference>